<dbReference type="RefSeq" id="WP_053389857.1">
    <property type="nucleotide sequence ID" value="NZ_KU176944.1"/>
</dbReference>
<dbReference type="AlphaFoldDB" id="A0A0U3A3P5"/>
<proteinExistence type="predicted"/>
<organism evidence="1">
    <name type="scientific">Citrobacter freundii</name>
    <dbReference type="NCBI Taxonomy" id="546"/>
    <lineage>
        <taxon>Bacteria</taxon>
        <taxon>Pseudomonadati</taxon>
        <taxon>Pseudomonadota</taxon>
        <taxon>Gammaproteobacteria</taxon>
        <taxon>Enterobacterales</taxon>
        <taxon>Enterobacteriaceae</taxon>
        <taxon>Citrobacter</taxon>
        <taxon>Citrobacter freundii complex</taxon>
    </lineage>
</organism>
<keyword evidence="1" id="KW-0614">Plasmid</keyword>
<gene>
    <name evidence="1" type="ORF">pKPC2_CF65_00026</name>
</gene>
<accession>A0A0U3A3P5</accession>
<dbReference type="EMBL" id="KU176944">
    <property type="protein sequence ID" value="ALT06329.1"/>
    <property type="molecule type" value="Genomic_DNA"/>
</dbReference>
<geneLocation type="plasmid" evidence="1">
    <name>pKPC2_CF65</name>
</geneLocation>
<protein>
    <submittedName>
        <fullName evidence="1">Uncharacterized protein</fullName>
    </submittedName>
</protein>
<evidence type="ECO:0000313" key="1">
    <source>
        <dbReference type="EMBL" id="ALT06329.1"/>
    </source>
</evidence>
<reference evidence="1" key="1">
    <citation type="submission" date="2015-11" db="EMBL/GenBank/DDBJ databases">
        <authorList>
            <person name="Zong Z."/>
            <person name="Wu W."/>
            <person name="Feng Y."/>
        </authorList>
    </citation>
    <scope>NUCLEOTIDE SEQUENCE</scope>
    <source>
        <strain evidence="1">WCHCF65</strain>
        <plasmid evidence="1">pKPC2_CF65</plasmid>
    </source>
</reference>
<dbReference type="GeneID" id="93757133"/>
<sequence length="151" mass="17913">MSNIFRLARKEDYSYIPELGLWELNFDKRPVRGVRCDDPEVGAYDYNESRMKFKKALIEKQMPDYKFDFDSVLKWAAADGSPAQCRIILNLFHAANLDEYKRIAICFIQDDKKNYPYHLDFAIFFTGFNTRLTTNIDLIDQVEKKAYEQER</sequence>
<name>A0A0U3A3P5_CITFR</name>